<gene>
    <name evidence="10" type="ORF">EV382_3208</name>
</gene>
<name>A0A4Q7UF82_9ACTN</name>
<dbReference type="InterPro" id="IPR032816">
    <property type="entry name" value="VTT_dom"/>
</dbReference>
<dbReference type="OrthoDB" id="9813426at2"/>
<evidence type="ECO:0000256" key="8">
    <source>
        <dbReference type="SAM" id="Phobius"/>
    </source>
</evidence>
<feature type="transmembrane region" description="Helical" evidence="8">
    <location>
        <begin position="393"/>
        <end position="415"/>
    </location>
</feature>
<evidence type="ECO:0000256" key="3">
    <source>
        <dbReference type="ARBA" id="ARBA00022475"/>
    </source>
</evidence>
<keyword evidence="6 8" id="KW-0472">Membrane</keyword>
<comment type="subcellular location">
    <subcellularLocation>
        <location evidence="1">Cell membrane</location>
        <topology evidence="1">Multi-pass membrane protein</topology>
    </subcellularLocation>
</comment>
<feature type="region of interest" description="Disordered" evidence="7">
    <location>
        <begin position="448"/>
        <end position="472"/>
    </location>
</feature>
<evidence type="ECO:0000256" key="6">
    <source>
        <dbReference type="ARBA" id="ARBA00023136"/>
    </source>
</evidence>
<feature type="transmembrane region" description="Helical" evidence="8">
    <location>
        <begin position="141"/>
        <end position="161"/>
    </location>
</feature>
<protein>
    <submittedName>
        <fullName evidence="10">Undecaprenyl-diphosphatase</fullName>
    </submittedName>
</protein>
<feature type="transmembrane region" description="Helical" evidence="8">
    <location>
        <begin position="421"/>
        <end position="442"/>
    </location>
</feature>
<evidence type="ECO:0000259" key="9">
    <source>
        <dbReference type="Pfam" id="PF09335"/>
    </source>
</evidence>
<dbReference type="Pfam" id="PF09335">
    <property type="entry name" value="VTT_dom"/>
    <property type="match status" value="1"/>
</dbReference>
<dbReference type="PANTHER" id="PTHR30353">
    <property type="entry name" value="INNER MEMBRANE PROTEIN DEDA-RELATED"/>
    <property type="match status" value="1"/>
</dbReference>
<feature type="transmembrane region" description="Helical" evidence="8">
    <location>
        <begin position="173"/>
        <end position="197"/>
    </location>
</feature>
<evidence type="ECO:0000256" key="2">
    <source>
        <dbReference type="ARBA" id="ARBA00010792"/>
    </source>
</evidence>
<dbReference type="GO" id="GO:0005886">
    <property type="term" value="C:plasma membrane"/>
    <property type="evidence" value="ECO:0007669"/>
    <property type="project" value="UniProtKB-SubCell"/>
</dbReference>
<keyword evidence="3" id="KW-1003">Cell membrane</keyword>
<dbReference type="Proteomes" id="UP000293781">
    <property type="component" value="Unassembled WGS sequence"/>
</dbReference>
<dbReference type="PANTHER" id="PTHR30353:SF15">
    <property type="entry name" value="INNER MEMBRANE PROTEIN YABI"/>
    <property type="match status" value="1"/>
</dbReference>
<evidence type="ECO:0000256" key="1">
    <source>
        <dbReference type="ARBA" id="ARBA00004651"/>
    </source>
</evidence>
<keyword evidence="4 8" id="KW-0812">Transmembrane</keyword>
<dbReference type="RefSeq" id="WP_130402767.1">
    <property type="nucleotide sequence ID" value="NZ_JBEZZO010000045.1"/>
</dbReference>
<evidence type="ECO:0000256" key="4">
    <source>
        <dbReference type="ARBA" id="ARBA00022692"/>
    </source>
</evidence>
<feature type="transmembrane region" description="Helical" evidence="8">
    <location>
        <begin position="327"/>
        <end position="349"/>
    </location>
</feature>
<feature type="transmembrane region" description="Helical" evidence="8">
    <location>
        <begin position="14"/>
        <end position="36"/>
    </location>
</feature>
<feature type="domain" description="VTT" evidence="9">
    <location>
        <begin position="36"/>
        <end position="160"/>
    </location>
</feature>
<dbReference type="EMBL" id="SHKK01000001">
    <property type="protein sequence ID" value="RZT79967.1"/>
    <property type="molecule type" value="Genomic_DNA"/>
</dbReference>
<accession>A0A4Q7UF82</accession>
<evidence type="ECO:0000256" key="5">
    <source>
        <dbReference type="ARBA" id="ARBA00022989"/>
    </source>
</evidence>
<organism evidence="10 11">
    <name type="scientific">Micromonospora violae</name>
    <dbReference type="NCBI Taxonomy" id="1278207"/>
    <lineage>
        <taxon>Bacteria</taxon>
        <taxon>Bacillati</taxon>
        <taxon>Actinomycetota</taxon>
        <taxon>Actinomycetes</taxon>
        <taxon>Micromonosporales</taxon>
        <taxon>Micromonosporaceae</taxon>
        <taxon>Micromonospora</taxon>
    </lineage>
</organism>
<evidence type="ECO:0000313" key="10">
    <source>
        <dbReference type="EMBL" id="RZT79967.1"/>
    </source>
</evidence>
<feature type="transmembrane region" description="Helical" evidence="8">
    <location>
        <begin position="56"/>
        <end position="75"/>
    </location>
</feature>
<reference evidence="10 11" key="1">
    <citation type="submission" date="2019-02" db="EMBL/GenBank/DDBJ databases">
        <title>Sequencing the genomes of 1000 actinobacteria strains.</title>
        <authorList>
            <person name="Klenk H.-P."/>
        </authorList>
    </citation>
    <scope>NUCLEOTIDE SEQUENCE [LARGE SCALE GENOMIC DNA]</scope>
    <source>
        <strain evidence="10 11">DSM 45888</strain>
    </source>
</reference>
<keyword evidence="5 8" id="KW-1133">Transmembrane helix</keyword>
<feature type="transmembrane region" description="Helical" evidence="8">
    <location>
        <begin position="242"/>
        <end position="267"/>
    </location>
</feature>
<keyword evidence="11" id="KW-1185">Reference proteome</keyword>
<dbReference type="AlphaFoldDB" id="A0A4Q7UF82"/>
<feature type="transmembrane region" description="Helical" evidence="8">
    <location>
        <begin position="296"/>
        <end position="320"/>
    </location>
</feature>
<feature type="transmembrane region" description="Helical" evidence="8">
    <location>
        <begin position="369"/>
        <end position="386"/>
    </location>
</feature>
<comment type="similarity">
    <text evidence="2">Belongs to the DedA family.</text>
</comment>
<dbReference type="InterPro" id="IPR032818">
    <property type="entry name" value="DedA-like"/>
</dbReference>
<sequence>MHDLLTWVQGLPTVWIYLVAALIVAGETAVIFGLLVPGEATLLLVGFLTYNGTLRLGPALLAMIVAAVLGDGLAFRAGRRYGPRLRAGLGHRVGPERWARADTMLARLGGRGVFAARWVAFARTLVPRLAGAAGLPYRRFFLWNLAGVVTWVGGSVLLGHLAGESYDTVSRLLGRASGVAFLLLAGLVGVVLVGRWLGRNPDPVRALLSRAGALPPVRWLTARYGVLFFLVAMRVGPAWTLLLNLAAGLLLLFAAGLAIAGLLSVAVRNSGLAALDGAIAGWFAARRTPGAEDATLVVVSVVRGSVLILLVALVAAVLAWRNRPWRADLLSVVGTVGAFVPLVVLAVVAELTGPNGTAPGGGEVAALSTQNAVVAASFCTLAWLVSRSARWPVAVAAWTAAAAGVFGIGGARLYLGLDTASGTAAAVLLGVLWTVVFMVAWATRDRAVGDRQPPVDETGRPSPVDRRPVEPG</sequence>
<evidence type="ECO:0000256" key="7">
    <source>
        <dbReference type="SAM" id="MobiDB-lite"/>
    </source>
</evidence>
<proteinExistence type="inferred from homology"/>
<comment type="caution">
    <text evidence="10">The sequence shown here is derived from an EMBL/GenBank/DDBJ whole genome shotgun (WGS) entry which is preliminary data.</text>
</comment>
<evidence type="ECO:0000313" key="11">
    <source>
        <dbReference type="Proteomes" id="UP000293781"/>
    </source>
</evidence>